<accession>A0A1Q9E2F4</accession>
<dbReference type="OrthoDB" id="10003276at2759"/>
<organism evidence="1 2">
    <name type="scientific">Symbiodinium microadriaticum</name>
    <name type="common">Dinoflagellate</name>
    <name type="synonym">Zooxanthella microadriatica</name>
    <dbReference type="NCBI Taxonomy" id="2951"/>
    <lineage>
        <taxon>Eukaryota</taxon>
        <taxon>Sar</taxon>
        <taxon>Alveolata</taxon>
        <taxon>Dinophyceae</taxon>
        <taxon>Suessiales</taxon>
        <taxon>Symbiodiniaceae</taxon>
        <taxon>Symbiodinium</taxon>
    </lineage>
</organism>
<protein>
    <submittedName>
        <fullName evidence="1">Uncharacterized protein</fullName>
    </submittedName>
</protein>
<name>A0A1Q9E2F4_SYMMI</name>
<comment type="caution">
    <text evidence="1">The sequence shown here is derived from an EMBL/GenBank/DDBJ whole genome shotgun (WGS) entry which is preliminary data.</text>
</comment>
<dbReference type="Proteomes" id="UP000186817">
    <property type="component" value="Unassembled WGS sequence"/>
</dbReference>
<dbReference type="EMBL" id="LSRX01000286">
    <property type="protein sequence ID" value="OLQ01606.1"/>
    <property type="molecule type" value="Genomic_DNA"/>
</dbReference>
<reference evidence="1 2" key="1">
    <citation type="submission" date="2016-02" db="EMBL/GenBank/DDBJ databases">
        <title>Genome analysis of coral dinoflagellate symbionts highlights evolutionary adaptations to a symbiotic lifestyle.</title>
        <authorList>
            <person name="Aranda M."/>
            <person name="Li Y."/>
            <person name="Liew Y.J."/>
            <person name="Baumgarten S."/>
            <person name="Simakov O."/>
            <person name="Wilson M."/>
            <person name="Piel J."/>
            <person name="Ashoor H."/>
            <person name="Bougouffa S."/>
            <person name="Bajic V.B."/>
            <person name="Ryu T."/>
            <person name="Ravasi T."/>
            <person name="Bayer T."/>
            <person name="Micklem G."/>
            <person name="Kim H."/>
            <person name="Bhak J."/>
            <person name="Lajeunesse T.C."/>
            <person name="Voolstra C.R."/>
        </authorList>
    </citation>
    <scope>NUCLEOTIDE SEQUENCE [LARGE SCALE GENOMIC DNA]</scope>
    <source>
        <strain evidence="1 2">CCMP2467</strain>
    </source>
</reference>
<keyword evidence="2" id="KW-1185">Reference proteome</keyword>
<evidence type="ECO:0000313" key="2">
    <source>
        <dbReference type="Proteomes" id="UP000186817"/>
    </source>
</evidence>
<gene>
    <name evidence="1" type="ORF">AK812_SmicGene15634</name>
</gene>
<proteinExistence type="predicted"/>
<evidence type="ECO:0000313" key="1">
    <source>
        <dbReference type="EMBL" id="OLQ01606.1"/>
    </source>
</evidence>
<dbReference type="AlphaFoldDB" id="A0A1Q9E2F4"/>
<sequence>MWALGENPMAYLRIFPELFAKLNALGGKWSARSIVFEHTMQEANGTQPQLRLELINEVDMRFTESVVSAGNRTYAEGVNTPIVGLTELLLIHADFAMDWGYANQRSLGPHYTIFYSPDFVQQSVNVALCWMGIGWLDPNRAGGPLMQDTDMVAFVKDGQDPYAEREDAALNRRRRRSRHQNALSGEQMVALLLRLDRAISAEEPLKDELLVGQRSDDAGNPLNGVNDLQLIPGEGCACTKYQVQFRRPFATDDLSDITLPVRSAKIGLIFAFARKDPFET</sequence>